<proteinExistence type="predicted"/>
<dbReference type="InterPro" id="IPR013120">
    <property type="entry name" value="FAR_NAD-bd"/>
</dbReference>
<dbReference type="VEuPathDB" id="FungiDB:sscle_02g021940"/>
<dbReference type="EMBL" id="CP017815">
    <property type="protein sequence ID" value="APA07424.1"/>
    <property type="molecule type" value="Genomic_DNA"/>
</dbReference>
<dbReference type="InterPro" id="IPR020845">
    <property type="entry name" value="AMP-binding_CS"/>
</dbReference>
<dbReference type="AlphaFoldDB" id="A0A1D9PXK2"/>
<dbReference type="SUPFAM" id="SSF51735">
    <property type="entry name" value="NAD(P)-binding Rossmann-fold domains"/>
    <property type="match status" value="1"/>
</dbReference>
<dbReference type="SUPFAM" id="SSF47336">
    <property type="entry name" value="ACP-like"/>
    <property type="match status" value="1"/>
</dbReference>
<dbReference type="Pfam" id="PF07993">
    <property type="entry name" value="NAD_binding_4"/>
    <property type="match status" value="1"/>
</dbReference>
<keyword evidence="2" id="KW-0597">Phosphoprotein</keyword>
<dbReference type="Pfam" id="PF23562">
    <property type="entry name" value="AMP-binding_C_3"/>
    <property type="match status" value="1"/>
</dbReference>
<evidence type="ECO:0000256" key="1">
    <source>
        <dbReference type="ARBA" id="ARBA00022450"/>
    </source>
</evidence>
<gene>
    <name evidence="4" type="ORF">sscle_02g021940</name>
</gene>
<sequence>MAANHESVAQWQDALLPHVVDRLARDRPDVKYGEWVTSSSVITITYAQLANIINCLAWLLVEQLNGPGSYGAHAEVLAYVVLAANKAGYTIFVTSPRNSPAAHRALFDRLKCRTLITSNPVPPPANAILDAVKPLHHFTVPSVEELLIKQYPAYTLNKTFQELRRTHMVVMHTSGSTGLPKPTIWTHETCTQVLNANSCQTPGEIPSVNSLISGKRVIVTLPPFHGALLVQLLVGAIPYGNVVIATVASPIPTVQGVVDALKQSPADVAILVPSVVAELAHNEELLDYCAINLKTIIYIGGDLPQDLGDRVASRIYLRCLWGATETGIVPQLLPSALGRTLWRYVKFHPCIGAIFDKTTSGIYELGIQRKKALADMQPCFTVPGMQQLEEYRTKDLFEPHPSIPDLWCWRARSDDIIVFLNGEKTNPISMEQHIMASNPEVSGALVVGAQKFQAALLIEPVSDLPLTTANRAALIERIWPSIEESNRTAPAHARVEKSFVLVIPMGRRPIRAPKGTFMHGANISQYTKEIEKLYKDADVLSINNDDLASDTRQHVAPTGLDGTTHLVRQQTLAVTDWPSLDNDDNLFDRGMDSLQGLQLTRALRRIFYHPDFALSTVYQNPTVSQLVAAILTPNETVQSEQTSEHPKQASEQINVLLTGSTGIIVRFIFISSIAAVEGHRYGAAPEQILESLDTPAPFGYGRAKFLAELLVDAGGRHLGNKVPTTVMRVGHVAGPVHSPGIWNPREWLPSLVLSSLHLGQIPDSLGPGFNNVDFVPVDLLSDILVELATAATTQTAHNAATVFNVRNPQLVSWSTLLSAIVAIQPLQVVSPATWLASLRASSEADYEDEDVAANQAVKLPDFFEGLWAIHADTEKVSVQPMVMEKALEASPAMRKLDAVKVE</sequence>
<dbReference type="PANTHER" id="PTHR43439">
    <property type="entry name" value="PHENYLACETATE-COENZYME A LIGASE"/>
    <property type="match status" value="1"/>
</dbReference>
<dbReference type="SUPFAM" id="SSF56801">
    <property type="entry name" value="Acetyl-CoA synthetase-like"/>
    <property type="match status" value="1"/>
</dbReference>
<dbReference type="Pfam" id="PF00501">
    <property type="entry name" value="AMP-binding"/>
    <property type="match status" value="1"/>
</dbReference>
<dbReference type="PROSITE" id="PS50075">
    <property type="entry name" value="CARRIER"/>
    <property type="match status" value="1"/>
</dbReference>
<dbReference type="InterPro" id="IPR020806">
    <property type="entry name" value="PKS_PP-bd"/>
</dbReference>
<dbReference type="Gene3D" id="1.10.1200.10">
    <property type="entry name" value="ACP-like"/>
    <property type="match status" value="1"/>
</dbReference>
<evidence type="ECO:0000259" key="3">
    <source>
        <dbReference type="PROSITE" id="PS50075"/>
    </source>
</evidence>
<dbReference type="Gene3D" id="3.40.50.720">
    <property type="entry name" value="NAD(P)-binding Rossmann-like Domain"/>
    <property type="match status" value="1"/>
</dbReference>
<protein>
    <recommendedName>
        <fullName evidence="3">Carrier domain-containing protein</fullName>
    </recommendedName>
</protein>
<dbReference type="InterPro" id="IPR042099">
    <property type="entry name" value="ANL_N_sf"/>
</dbReference>
<dbReference type="InterPro" id="IPR036736">
    <property type="entry name" value="ACP-like_sf"/>
</dbReference>
<keyword evidence="1" id="KW-0596">Phosphopantetheine</keyword>
<evidence type="ECO:0000313" key="5">
    <source>
        <dbReference type="Proteomes" id="UP000177798"/>
    </source>
</evidence>
<dbReference type="InterPro" id="IPR009081">
    <property type="entry name" value="PP-bd_ACP"/>
</dbReference>
<reference evidence="5" key="1">
    <citation type="journal article" date="2017" name="Genome Biol. Evol.">
        <title>The complete genome sequence of the phytopathogenic fungus Sclerotinia sclerotiorum reveals insights into the genome architecture of broad host range pathogens.</title>
        <authorList>
            <person name="Derbyshire M."/>
            <person name="Denton-Giles M."/>
            <person name="Hegedus D."/>
            <person name="Seifbarghy S."/>
            <person name="Rollins J."/>
            <person name="van Kan J."/>
            <person name="Seidl M.F."/>
            <person name="Faino L."/>
            <person name="Mbengue M."/>
            <person name="Navaud O."/>
            <person name="Raffaele S."/>
            <person name="Hammond-Kosack K."/>
            <person name="Heard S."/>
            <person name="Oliver R."/>
        </authorList>
    </citation>
    <scope>NUCLEOTIDE SEQUENCE [LARGE SCALE GENOMIC DNA]</scope>
    <source>
        <strain evidence="5">ATCC 18683 / 1980 / Ss-1</strain>
    </source>
</reference>
<name>A0A1D9PXK2_SCLS1</name>
<dbReference type="OrthoDB" id="429813at2759"/>
<dbReference type="Pfam" id="PF00550">
    <property type="entry name" value="PP-binding"/>
    <property type="match status" value="1"/>
</dbReference>
<feature type="domain" description="Carrier" evidence="3">
    <location>
        <begin position="558"/>
        <end position="634"/>
    </location>
</feature>
<dbReference type="GO" id="GO:0031177">
    <property type="term" value="F:phosphopantetheine binding"/>
    <property type="evidence" value="ECO:0007669"/>
    <property type="project" value="InterPro"/>
</dbReference>
<dbReference type="InterPro" id="IPR000873">
    <property type="entry name" value="AMP-dep_synth/lig_dom"/>
</dbReference>
<dbReference type="PANTHER" id="PTHR43439:SF2">
    <property type="entry name" value="ENZYME, PUTATIVE (JCVI)-RELATED"/>
    <property type="match status" value="1"/>
</dbReference>
<dbReference type="Proteomes" id="UP000177798">
    <property type="component" value="Chromosome 2"/>
</dbReference>
<dbReference type="InterPro" id="IPR051414">
    <property type="entry name" value="Adenylate-forming_Reductase"/>
</dbReference>
<dbReference type="PROSITE" id="PS00455">
    <property type="entry name" value="AMP_BINDING"/>
    <property type="match status" value="1"/>
</dbReference>
<accession>A0A1D9PXK2</accession>
<dbReference type="SMART" id="SM00823">
    <property type="entry name" value="PKS_PP"/>
    <property type="match status" value="1"/>
</dbReference>
<dbReference type="InterPro" id="IPR036291">
    <property type="entry name" value="NAD(P)-bd_dom_sf"/>
</dbReference>
<evidence type="ECO:0000313" key="4">
    <source>
        <dbReference type="EMBL" id="APA07424.1"/>
    </source>
</evidence>
<organism evidence="4 5">
    <name type="scientific">Sclerotinia sclerotiorum (strain ATCC 18683 / 1980 / Ss-1)</name>
    <name type="common">White mold</name>
    <name type="synonym">Whetzelinia sclerotiorum</name>
    <dbReference type="NCBI Taxonomy" id="665079"/>
    <lineage>
        <taxon>Eukaryota</taxon>
        <taxon>Fungi</taxon>
        <taxon>Dikarya</taxon>
        <taxon>Ascomycota</taxon>
        <taxon>Pezizomycotina</taxon>
        <taxon>Leotiomycetes</taxon>
        <taxon>Helotiales</taxon>
        <taxon>Sclerotiniaceae</taxon>
        <taxon>Sclerotinia</taxon>
    </lineage>
</organism>
<evidence type="ECO:0000256" key="2">
    <source>
        <dbReference type="ARBA" id="ARBA00022553"/>
    </source>
</evidence>
<dbReference type="Gene3D" id="3.40.50.12780">
    <property type="entry name" value="N-terminal domain of ligase-like"/>
    <property type="match status" value="1"/>
</dbReference>